<organism evidence="1 2">
    <name type="scientific">Bacillus cereus (strain ZK / E33L)</name>
    <dbReference type="NCBI Taxonomy" id="288681"/>
    <lineage>
        <taxon>Bacteria</taxon>
        <taxon>Bacillati</taxon>
        <taxon>Bacillota</taxon>
        <taxon>Bacilli</taxon>
        <taxon>Bacillales</taxon>
        <taxon>Bacillaceae</taxon>
        <taxon>Bacillus</taxon>
        <taxon>Bacillus cereus group</taxon>
    </lineage>
</organism>
<dbReference type="EMBL" id="CP000040">
    <property type="protein sequence ID" value="AAY60578.1"/>
    <property type="molecule type" value="Genomic_DNA"/>
</dbReference>
<evidence type="ECO:0000313" key="2">
    <source>
        <dbReference type="Proteomes" id="UP000002612"/>
    </source>
</evidence>
<proteinExistence type="predicted"/>
<dbReference type="RefSeq" id="WP_000426345.1">
    <property type="nucleotide sequence ID" value="NC_007103.1"/>
</dbReference>
<accession>Q4V129</accession>
<dbReference type="PATRIC" id="fig|288681.22.peg.5872"/>
<sequence>MENAEKIFTKLEQEGFSYIQQMIIKQQEENIFLTFQRKTDCTNSVLSKDDKKNYEKNISFFSHVSGGVIIWGVASSKNKNGVHIAGKIQPISNGKAFLSNLNYLFLKNFTAINPDANNIYIPFPEEKSKGFVITYVSGNNYLLRLNNYYIKNRDNFVMMLGQILLNDVLKNRRL</sequence>
<protein>
    <recommendedName>
        <fullName evidence="3">Schlafen AlbA-2 domain-containing protein</fullName>
    </recommendedName>
</protein>
<dbReference type="KEGG" id="bcz:pE33L466_0442"/>
<dbReference type="AlphaFoldDB" id="Q4V129"/>
<reference evidence="2" key="1">
    <citation type="journal article" date="2006" name="J. Bacteriol.">
        <title>Pathogenomic sequence analysis of Bacillus cereus and Bacillus thuringiensis isolates closely related to Bacillus anthracis.</title>
        <authorList>
            <person name="Han C.S."/>
            <person name="Xie G."/>
            <person name="Challacombe J.F."/>
            <person name="Altherr M.R."/>
            <person name="Bhotika S.S."/>
            <person name="Brown N."/>
            <person name="Bruce D."/>
            <person name="Campbell C.S."/>
            <person name="Campbell M.L."/>
            <person name="Chen J."/>
            <person name="Chertkov O."/>
            <person name="Cleland C."/>
            <person name="Dimitrijevic M."/>
            <person name="Doggett N.A."/>
            <person name="Fawcett J.J."/>
            <person name="Glavina T."/>
            <person name="Goodwin L.A."/>
            <person name="Green L.D."/>
            <person name="Hill K.K."/>
            <person name="Hitchcock P."/>
            <person name="Jackson P.J."/>
            <person name="Keim P."/>
            <person name="Kewalramani A.R."/>
            <person name="Longmire J."/>
            <person name="Lucas S."/>
            <person name="Malfatti S."/>
            <person name="McMurry K."/>
            <person name="Meincke L.J."/>
            <person name="Misra M."/>
            <person name="Moseman B.L."/>
            <person name="Mundt M."/>
            <person name="Munk A.C."/>
            <person name="Okinaka R.T."/>
            <person name="Parson-Quintana B."/>
            <person name="Reilly L.P."/>
            <person name="Richardson P."/>
            <person name="Robinson D.L."/>
            <person name="Rubin E."/>
            <person name="Saunders E."/>
            <person name="Tapia R."/>
            <person name="Tesmer J.G."/>
            <person name="Thayer N."/>
            <person name="Thompson L.S."/>
            <person name="Tice H."/>
            <person name="Ticknor L.O."/>
            <person name="Wills P.L."/>
            <person name="Brettin T.S."/>
            <person name="Gilna P."/>
        </authorList>
    </citation>
    <scope>NUCLEOTIDE SEQUENCE [LARGE SCALE GENOMIC DNA]</scope>
    <source>
        <strain evidence="2">ZK / E33L</strain>
        <plasmid evidence="2">pE33L466</plasmid>
    </source>
</reference>
<keyword evidence="1" id="KW-0614">Plasmid</keyword>
<evidence type="ECO:0000313" key="1">
    <source>
        <dbReference type="EMBL" id="AAY60578.1"/>
    </source>
</evidence>
<gene>
    <name evidence="1" type="ordered locus">pE33L466_0442</name>
</gene>
<geneLocation type="plasmid" evidence="1 2">
    <name>pE33L466</name>
</geneLocation>
<dbReference type="Proteomes" id="UP000002612">
    <property type="component" value="Plasmid pE33L466"/>
</dbReference>
<evidence type="ECO:0008006" key="3">
    <source>
        <dbReference type="Google" id="ProtNLM"/>
    </source>
</evidence>
<name>Q4V129_BACCZ</name>